<reference evidence="1" key="1">
    <citation type="submission" date="2022-05" db="EMBL/GenBank/DDBJ databases">
        <title>Comparative Genomics of Spacecraft Associated Microbes.</title>
        <authorList>
            <person name="Tran M.T."/>
            <person name="Wright A."/>
            <person name="Seuylemezian A."/>
            <person name="Eisen J."/>
            <person name="Coil D."/>
        </authorList>
    </citation>
    <scope>NUCLEOTIDE SEQUENCE</scope>
    <source>
        <strain evidence="1">FAIRING 10M-2.2</strain>
    </source>
</reference>
<protein>
    <submittedName>
        <fullName evidence="1">Uncharacterized protein</fullName>
    </submittedName>
</protein>
<dbReference type="Proteomes" id="UP001202289">
    <property type="component" value="Unassembled WGS sequence"/>
</dbReference>
<evidence type="ECO:0000313" key="1">
    <source>
        <dbReference type="EMBL" id="MCM3734536.1"/>
    </source>
</evidence>
<keyword evidence="2" id="KW-1185">Reference proteome</keyword>
<organism evidence="1 2">
    <name type="scientific">Bacillus cytotoxicus</name>
    <dbReference type="NCBI Taxonomy" id="580165"/>
    <lineage>
        <taxon>Bacteria</taxon>
        <taxon>Bacillati</taxon>
        <taxon>Bacillota</taxon>
        <taxon>Bacilli</taxon>
        <taxon>Bacillales</taxon>
        <taxon>Bacillaceae</taxon>
        <taxon>Bacillus</taxon>
        <taxon>Bacillus cereus group</taxon>
    </lineage>
</organism>
<dbReference type="EMBL" id="JAMBOP010000001">
    <property type="protein sequence ID" value="MCM3734536.1"/>
    <property type="molecule type" value="Genomic_DNA"/>
</dbReference>
<evidence type="ECO:0000313" key="2">
    <source>
        <dbReference type="Proteomes" id="UP001202289"/>
    </source>
</evidence>
<comment type="caution">
    <text evidence="1">The sequence shown here is derived from an EMBL/GenBank/DDBJ whole genome shotgun (WGS) entry which is preliminary data.</text>
</comment>
<name>A0ACC6A1B9_9BACI</name>
<gene>
    <name evidence="1" type="ORF">M3215_01445</name>
</gene>
<accession>A0ACC6A1B9</accession>
<sequence length="86" mass="10491">MNWSEVRRKYPHTFVLIEAVSVYSKDNKRMIQEMSVIDEYKSTSDAWNAYKKLHREFPKREFYIFHTSKEEIEVEEQQFIGVRGRV</sequence>
<proteinExistence type="predicted"/>